<reference evidence="2 3" key="1">
    <citation type="submission" date="2023-03" db="EMBL/GenBank/DDBJ databases">
        <title>High-quality genome of Scylla paramamosain provides insights in environmental adaptation.</title>
        <authorList>
            <person name="Zhang L."/>
        </authorList>
    </citation>
    <scope>NUCLEOTIDE SEQUENCE [LARGE SCALE GENOMIC DNA]</scope>
    <source>
        <strain evidence="2">LZ_2023a</strain>
        <tissue evidence="2">Muscle</tissue>
    </source>
</reference>
<evidence type="ECO:0000313" key="3">
    <source>
        <dbReference type="Proteomes" id="UP001487740"/>
    </source>
</evidence>
<feature type="region of interest" description="Disordered" evidence="1">
    <location>
        <begin position="148"/>
        <end position="169"/>
    </location>
</feature>
<sequence length="474" mass="50716">MATPRCPWFPAASGRRREGTGFLAQAQTFLLSQQGAIEALRRDVAAMGTPRRKVFSTAGLDKCDLDMSAADFRTWRRSLEDWIELNAVGDGDAARYIQLLCAPELQKVLDARYPKAQWDATSAAEALESVGSLRSYCVAFEAAQRDAHGFPPNRHPGAAASDTLSGATSDDDVIAAAGPRKARNRPCGYCGERHQPGKASCPAANATCRACGKLGHFQAVCKGERKPARKSTVASAVVATAKVTRQPQLQILVSRPEGGPQHPTTAIADTGAQVCVAGPTLLRILGLSPRQMQERAGLRDLAGINLPTLGATTCHFSIPGRSTQRDVYFVKSVDKIYLSLDACKDLGLVHTDFPQPPVREVASVSGSGPTPPSRPAAAPPRPNTMPLPPLEENVPMLQEWLLGHFSTSTFDTDQARASAGDDVVCSLEPVYGFRTRPARHGVSLVLEHASSQVFEVLLVHVPTDLCDGLLQATN</sequence>
<protein>
    <recommendedName>
        <fullName evidence="4">CCHC-type domain-containing protein</fullName>
    </recommendedName>
</protein>
<dbReference type="EMBL" id="JARAKH010000040">
    <property type="protein sequence ID" value="KAK8381431.1"/>
    <property type="molecule type" value="Genomic_DNA"/>
</dbReference>
<comment type="caution">
    <text evidence="2">The sequence shown here is derived from an EMBL/GenBank/DDBJ whole genome shotgun (WGS) entry which is preliminary data.</text>
</comment>
<evidence type="ECO:0000256" key="1">
    <source>
        <dbReference type="SAM" id="MobiDB-lite"/>
    </source>
</evidence>
<accession>A0AAW0T1S7</accession>
<gene>
    <name evidence="2" type="ORF">O3P69_018484</name>
</gene>
<feature type="region of interest" description="Disordered" evidence="1">
    <location>
        <begin position="359"/>
        <end position="384"/>
    </location>
</feature>
<evidence type="ECO:0008006" key="4">
    <source>
        <dbReference type="Google" id="ProtNLM"/>
    </source>
</evidence>
<name>A0AAW0T1S7_SCYPA</name>
<dbReference type="AlphaFoldDB" id="A0AAW0T1S7"/>
<evidence type="ECO:0000313" key="2">
    <source>
        <dbReference type="EMBL" id="KAK8381431.1"/>
    </source>
</evidence>
<organism evidence="2 3">
    <name type="scientific">Scylla paramamosain</name>
    <name type="common">Mud crab</name>
    <dbReference type="NCBI Taxonomy" id="85552"/>
    <lineage>
        <taxon>Eukaryota</taxon>
        <taxon>Metazoa</taxon>
        <taxon>Ecdysozoa</taxon>
        <taxon>Arthropoda</taxon>
        <taxon>Crustacea</taxon>
        <taxon>Multicrustacea</taxon>
        <taxon>Malacostraca</taxon>
        <taxon>Eumalacostraca</taxon>
        <taxon>Eucarida</taxon>
        <taxon>Decapoda</taxon>
        <taxon>Pleocyemata</taxon>
        <taxon>Brachyura</taxon>
        <taxon>Eubrachyura</taxon>
        <taxon>Portunoidea</taxon>
        <taxon>Portunidae</taxon>
        <taxon>Portuninae</taxon>
        <taxon>Scylla</taxon>
    </lineage>
</organism>
<dbReference type="Proteomes" id="UP001487740">
    <property type="component" value="Unassembled WGS sequence"/>
</dbReference>
<keyword evidence="3" id="KW-1185">Reference proteome</keyword>
<proteinExistence type="predicted"/>
<feature type="compositionally biased region" description="Pro residues" evidence="1">
    <location>
        <begin position="369"/>
        <end position="384"/>
    </location>
</feature>